<dbReference type="EMBL" id="BRZI01000052">
    <property type="protein sequence ID" value="GLD32717.1"/>
    <property type="molecule type" value="Genomic_DNA"/>
</dbReference>
<reference evidence="2" key="1">
    <citation type="submission" date="2022-08" db="EMBL/GenBank/DDBJ databases">
        <title>Mycobacterium kiyosense sp. nov., scotochromogenic slow-glowing species isolated from respiratory specimens.</title>
        <authorList>
            <person name="Fukano H."/>
            <person name="Kazumi Y."/>
            <person name="Sakagami N."/>
            <person name="Ato M."/>
            <person name="Mitarai S."/>
            <person name="Hoshino Y."/>
        </authorList>
    </citation>
    <scope>NUCLEOTIDE SEQUENCE</scope>
    <source>
        <strain evidence="2">1413</strain>
        <strain evidence="1">SRL2020-028</strain>
    </source>
</reference>
<dbReference type="RefSeq" id="WP_236981505.1">
    <property type="nucleotide sequence ID" value="NZ_BRXE01000046.1"/>
</dbReference>
<accession>A0A9P3V1D2</accession>
<comment type="caution">
    <text evidence="2">The sequence shown here is derived from an EMBL/GenBank/DDBJ whole genome shotgun (WGS) entry which is preliminary data.</text>
</comment>
<dbReference type="Proteomes" id="UP001165663">
    <property type="component" value="Unassembled WGS sequence"/>
</dbReference>
<evidence type="ECO:0000313" key="2">
    <source>
        <dbReference type="EMBL" id="GLD32717.1"/>
    </source>
</evidence>
<evidence type="ECO:0000313" key="3">
    <source>
        <dbReference type="Proteomes" id="UP001064782"/>
    </source>
</evidence>
<organism evidence="2 3">
    <name type="scientific">Mycobacterium kiyosense</name>
    <dbReference type="NCBI Taxonomy" id="2871094"/>
    <lineage>
        <taxon>Bacteria</taxon>
        <taxon>Bacillati</taxon>
        <taxon>Actinomycetota</taxon>
        <taxon>Actinomycetes</taxon>
        <taxon>Mycobacteriales</taxon>
        <taxon>Mycobacteriaceae</taxon>
        <taxon>Mycobacterium</taxon>
    </lineage>
</organism>
<keyword evidence="3" id="KW-1185">Reference proteome</keyword>
<dbReference type="GeneID" id="83628217"/>
<dbReference type="AlphaFoldDB" id="A0A9P3V1D2"/>
<gene>
    <name evidence="2" type="ORF">Mkiyose1413_46000</name>
    <name evidence="1" type="ORF">SRL2020028_35320</name>
</gene>
<dbReference type="Proteomes" id="UP001064782">
    <property type="component" value="Unassembled WGS sequence"/>
</dbReference>
<sequence length="161" mass="17782">MRKLVALGVLLVVGIELLALLMQNRTLVLAASGVGVALVLLNIRKLLGSPNDPPDDESADDSGDALRRWVASTETTIHWSESTRADWDRHLRPMLARRFELATGQRRAKDPAAYAATGEMLFGPQLWVWVNPNDIGHPGNRQHPGPGRAALEEILRRLEQV</sequence>
<protein>
    <submittedName>
        <fullName evidence="2">Uncharacterized protein</fullName>
    </submittedName>
</protein>
<evidence type="ECO:0000313" key="1">
    <source>
        <dbReference type="EMBL" id="GLB84276.1"/>
    </source>
</evidence>
<name>A0A9P3V1D2_9MYCO</name>
<proteinExistence type="predicted"/>
<dbReference type="EMBL" id="BRXE01000046">
    <property type="protein sequence ID" value="GLB84276.1"/>
    <property type="molecule type" value="Genomic_DNA"/>
</dbReference>